<feature type="transmembrane region" description="Helical" evidence="6">
    <location>
        <begin position="30"/>
        <end position="46"/>
    </location>
</feature>
<dbReference type="InterPro" id="IPR006480">
    <property type="entry name" value="Phage_holin_4_1"/>
</dbReference>
<comment type="subcellular location">
    <subcellularLocation>
        <location evidence="1">Membrane</location>
        <topology evidence="1">Multi-pass membrane protein</topology>
    </subcellularLocation>
</comment>
<keyword evidence="4 6" id="KW-0472">Membrane</keyword>
<keyword evidence="3 6" id="KW-1133">Transmembrane helix</keyword>
<evidence type="ECO:0000256" key="6">
    <source>
        <dbReference type="SAM" id="Phobius"/>
    </source>
</evidence>
<comment type="similarity">
    <text evidence="5">Belongs to the bacteriophage holin family. Cp-1 holin subfamily.</text>
</comment>
<feature type="transmembrane region" description="Helical" evidence="6">
    <location>
        <begin position="89"/>
        <end position="106"/>
    </location>
</feature>
<gene>
    <name evidence="7" type="ORF">FE784_00835</name>
</gene>
<name>A0A5C4TGY4_9BACL</name>
<dbReference type="EMBL" id="VDCQ01000001">
    <property type="protein sequence ID" value="TNJ68238.1"/>
    <property type="molecule type" value="Genomic_DNA"/>
</dbReference>
<comment type="caution">
    <text evidence="7">The sequence shown here is derived from an EMBL/GenBank/DDBJ whole genome shotgun (WGS) entry which is preliminary data.</text>
</comment>
<evidence type="ECO:0000256" key="3">
    <source>
        <dbReference type="ARBA" id="ARBA00022989"/>
    </source>
</evidence>
<dbReference type="AlphaFoldDB" id="A0A5C4TGY4"/>
<evidence type="ECO:0000313" key="7">
    <source>
        <dbReference type="EMBL" id="TNJ68238.1"/>
    </source>
</evidence>
<proteinExistence type="inferred from homology"/>
<evidence type="ECO:0000256" key="4">
    <source>
        <dbReference type="ARBA" id="ARBA00023136"/>
    </source>
</evidence>
<accession>A0A5C4TGY4</accession>
<keyword evidence="8" id="KW-1185">Reference proteome</keyword>
<evidence type="ECO:0000256" key="5">
    <source>
        <dbReference type="ARBA" id="ARBA00023600"/>
    </source>
</evidence>
<reference evidence="7 8" key="1">
    <citation type="submission" date="2019-05" db="EMBL/GenBank/DDBJ databases">
        <title>We sequenced the genome of Paenibacillus hemerocallicola KCTC 33185 for further insight into its adaptation and study the phylogeny of Paenibacillus.</title>
        <authorList>
            <person name="Narsing Rao M.P."/>
        </authorList>
    </citation>
    <scope>NUCLEOTIDE SEQUENCE [LARGE SCALE GENOMIC DNA]</scope>
    <source>
        <strain evidence="7 8">KCTC 33185</strain>
    </source>
</reference>
<dbReference type="Proteomes" id="UP000307943">
    <property type="component" value="Unassembled WGS sequence"/>
</dbReference>
<dbReference type="Pfam" id="PF05105">
    <property type="entry name" value="Phage_holin_4_1"/>
    <property type="match status" value="1"/>
</dbReference>
<evidence type="ECO:0000256" key="1">
    <source>
        <dbReference type="ARBA" id="ARBA00004141"/>
    </source>
</evidence>
<keyword evidence="2 6" id="KW-0812">Transmembrane</keyword>
<organism evidence="7 8">
    <name type="scientific">Paenibacillus hemerocallicola</name>
    <dbReference type="NCBI Taxonomy" id="1172614"/>
    <lineage>
        <taxon>Bacteria</taxon>
        <taxon>Bacillati</taxon>
        <taxon>Bacillota</taxon>
        <taxon>Bacilli</taxon>
        <taxon>Bacillales</taxon>
        <taxon>Paenibacillaceae</taxon>
        <taxon>Paenibacillus</taxon>
    </lineage>
</organism>
<sequence>MEQTGKVVSAVAGGILLPVFEFLYGEGTAVVSIMGALAFFILLDWMSGSSAARKDASYSSKYGIDGVIRTFFMVLLPAGGHLLDKAVGLPGILFGIFAVGLIYHTLRSMTANAVRAGWAEWLPISILEKVIEWVGSEMESKVNRALQRKAERGAGNDAKPQ</sequence>
<protein>
    <submittedName>
        <fullName evidence="7">Phage holin family protein</fullName>
    </submittedName>
</protein>
<feature type="transmembrane region" description="Helical" evidence="6">
    <location>
        <begin position="66"/>
        <end position="83"/>
    </location>
</feature>
<evidence type="ECO:0000256" key="2">
    <source>
        <dbReference type="ARBA" id="ARBA00022692"/>
    </source>
</evidence>
<dbReference type="GO" id="GO:0016020">
    <property type="term" value="C:membrane"/>
    <property type="evidence" value="ECO:0007669"/>
    <property type="project" value="UniProtKB-SubCell"/>
</dbReference>
<dbReference type="RefSeq" id="WP_139600215.1">
    <property type="nucleotide sequence ID" value="NZ_VDCQ01000001.1"/>
</dbReference>
<evidence type="ECO:0000313" key="8">
    <source>
        <dbReference type="Proteomes" id="UP000307943"/>
    </source>
</evidence>
<feature type="transmembrane region" description="Helical" evidence="6">
    <location>
        <begin position="7"/>
        <end position="24"/>
    </location>
</feature>
<dbReference type="OrthoDB" id="2885993at2"/>